<dbReference type="OrthoDB" id="7205329at2"/>
<dbReference type="Pfam" id="PF11776">
    <property type="entry name" value="RcnB"/>
    <property type="match status" value="1"/>
</dbReference>
<keyword evidence="2" id="KW-0732">Signal</keyword>
<reference evidence="3" key="1">
    <citation type="submission" date="2016-12" db="EMBL/GenBank/DDBJ databases">
        <title>Whole genome sequencing of Sphingomonas koreensis.</title>
        <authorList>
            <person name="Conlan S."/>
            <person name="Thomas P.J."/>
            <person name="Mullikin J."/>
            <person name="Palmore T.N."/>
            <person name="Frank K.M."/>
            <person name="Segre J.A."/>
        </authorList>
    </citation>
    <scope>NUCLEOTIDE SEQUENCE</scope>
    <source>
        <strain evidence="3">ABOJV</strain>
    </source>
</reference>
<reference evidence="4 6" key="3">
    <citation type="submission" date="2018-07" db="EMBL/GenBank/DDBJ databases">
        <title>Genomic and Epidemiologic Investigation of an Indolent Hospital Outbreak.</title>
        <authorList>
            <person name="Johnson R.C."/>
            <person name="Deming C."/>
            <person name="Conlan S."/>
            <person name="Zellmer C.J."/>
            <person name="Michelin A.V."/>
            <person name="Lee-Lin S."/>
            <person name="Thomas P.J."/>
            <person name="Park M."/>
            <person name="Weingarten R.A."/>
            <person name="Less J."/>
            <person name="Dekker J.P."/>
            <person name="Frank K.M."/>
            <person name="Musser K.A."/>
            <person name="Mcquiston J.R."/>
            <person name="Henderson D.K."/>
            <person name="Lau A.F."/>
            <person name="Palmore T.N."/>
            <person name="Segre J.A."/>
        </authorList>
    </citation>
    <scope>NUCLEOTIDE SEQUENCE [LARGE SCALE GENOMIC DNA]</scope>
    <source>
        <strain evidence="4 6">SK-NIH.Env10_0317</strain>
    </source>
</reference>
<dbReference type="KEGG" id="skr:BRX40_04905"/>
<name>A0A1L6J7H4_9SPHN</name>
<dbReference type="Proteomes" id="UP000185161">
    <property type="component" value="Chromosome"/>
</dbReference>
<sequence>MKKKLMISALIAAVAMPAMAPMTANAQSNREVRRDREQLREEQRELRRAERYGSAREVRREREDVRDARRDLRDSVHDRNRRWGNDDWRGWRDRNRGVYSRGQWRAPFRYYGFRDGSRIAPHYYGSRYFISDPWRYRLPPAGRWQRWVRHYDDVLLVDTRRGYVVRVIRNFFW</sequence>
<evidence type="ECO:0000256" key="1">
    <source>
        <dbReference type="SAM" id="MobiDB-lite"/>
    </source>
</evidence>
<dbReference type="Gene3D" id="3.10.450.160">
    <property type="entry name" value="inner membrane protein cigr"/>
    <property type="match status" value="1"/>
</dbReference>
<evidence type="ECO:0000313" key="6">
    <source>
        <dbReference type="Proteomes" id="UP000286681"/>
    </source>
</evidence>
<dbReference type="InterPro" id="IPR024572">
    <property type="entry name" value="RcnB"/>
</dbReference>
<feature type="chain" id="PRO_5041797805" description="Ni/Co efflux regulator RcnB" evidence="2">
    <location>
        <begin position="21"/>
        <end position="173"/>
    </location>
</feature>
<proteinExistence type="predicted"/>
<dbReference type="GeneID" id="44131895"/>
<organism evidence="3 5">
    <name type="scientific">Sphingomonas koreensis</name>
    <dbReference type="NCBI Taxonomy" id="93064"/>
    <lineage>
        <taxon>Bacteria</taxon>
        <taxon>Pseudomonadati</taxon>
        <taxon>Pseudomonadota</taxon>
        <taxon>Alphaproteobacteria</taxon>
        <taxon>Sphingomonadales</taxon>
        <taxon>Sphingomonadaceae</taxon>
        <taxon>Sphingomonas</taxon>
    </lineage>
</organism>
<evidence type="ECO:0000256" key="2">
    <source>
        <dbReference type="SAM" id="SignalP"/>
    </source>
</evidence>
<dbReference type="AlphaFoldDB" id="A0A1L6J7H4"/>
<dbReference type="RefSeq" id="WP_075150853.1">
    <property type="nucleotide sequence ID" value="NZ_CP018820.1"/>
</dbReference>
<feature type="compositionally biased region" description="Basic and acidic residues" evidence="1">
    <location>
        <begin position="30"/>
        <end position="47"/>
    </location>
</feature>
<evidence type="ECO:0000313" key="3">
    <source>
        <dbReference type="EMBL" id="APR51859.1"/>
    </source>
</evidence>
<reference evidence="5" key="2">
    <citation type="submission" date="2016-12" db="EMBL/GenBank/DDBJ databases">
        <title>Whole genome sequencing of Sphingomonas sp. ABOJV.</title>
        <authorList>
            <person name="Conlan S."/>
            <person name="Thomas P.J."/>
            <person name="Mullikin J."/>
            <person name="Palmore T.N."/>
            <person name="Frank K.M."/>
            <person name="Segre J.A."/>
        </authorList>
    </citation>
    <scope>NUCLEOTIDE SEQUENCE [LARGE SCALE GENOMIC DNA]</scope>
    <source>
        <strain evidence="5">ABOJV</strain>
    </source>
</reference>
<dbReference type="EMBL" id="QQWO01000001">
    <property type="protein sequence ID" value="RSV08107.1"/>
    <property type="molecule type" value="Genomic_DNA"/>
</dbReference>
<feature type="region of interest" description="Disordered" evidence="1">
    <location>
        <begin position="25"/>
        <end position="47"/>
    </location>
</feature>
<evidence type="ECO:0008006" key="7">
    <source>
        <dbReference type="Google" id="ProtNLM"/>
    </source>
</evidence>
<evidence type="ECO:0000313" key="4">
    <source>
        <dbReference type="EMBL" id="RSV08107.1"/>
    </source>
</evidence>
<dbReference type="EMBL" id="CP018820">
    <property type="protein sequence ID" value="APR51859.1"/>
    <property type="molecule type" value="Genomic_DNA"/>
</dbReference>
<feature type="signal peptide" evidence="2">
    <location>
        <begin position="1"/>
        <end position="20"/>
    </location>
</feature>
<dbReference type="STRING" id="93064.BRX40_04905"/>
<keyword evidence="5" id="KW-1185">Reference proteome</keyword>
<gene>
    <name evidence="3" type="ORF">BRX40_04905</name>
    <name evidence="4" type="ORF">CA257_01105</name>
</gene>
<protein>
    <recommendedName>
        <fullName evidence="7">Ni/Co efflux regulator RcnB</fullName>
    </recommendedName>
</protein>
<dbReference type="Proteomes" id="UP000286681">
    <property type="component" value="Unassembled WGS sequence"/>
</dbReference>
<evidence type="ECO:0000313" key="5">
    <source>
        <dbReference type="Proteomes" id="UP000185161"/>
    </source>
</evidence>
<accession>A0A1L6J7H4</accession>